<keyword evidence="6" id="KW-1185">Reference proteome</keyword>
<feature type="domain" description="DUF7096" evidence="4">
    <location>
        <begin position="1"/>
        <end position="210"/>
    </location>
</feature>
<dbReference type="RefSeq" id="WP_089785696.1">
    <property type="nucleotide sequence ID" value="NZ_FOKW01000002.1"/>
</dbReference>
<reference evidence="6" key="1">
    <citation type="submission" date="2016-10" db="EMBL/GenBank/DDBJ databases">
        <authorList>
            <person name="Varghese N."/>
            <person name="Submissions S."/>
        </authorList>
    </citation>
    <scope>NUCLEOTIDE SEQUENCE [LARGE SCALE GENOMIC DNA]</scope>
    <source>
        <strain evidence="6">DSM 13078</strain>
    </source>
</reference>
<protein>
    <submittedName>
        <fullName evidence="5">Uncharacterized protein</fullName>
    </submittedName>
</protein>
<evidence type="ECO:0000313" key="6">
    <source>
        <dbReference type="Proteomes" id="UP000199161"/>
    </source>
</evidence>
<dbReference type="InterPro" id="IPR055520">
    <property type="entry name" value="DUF7094"/>
</dbReference>
<feature type="domain" description="Fibronectin-III type-like" evidence="2">
    <location>
        <begin position="334"/>
        <end position="408"/>
    </location>
</feature>
<feature type="coiled-coil region" evidence="1">
    <location>
        <begin position="112"/>
        <end position="181"/>
    </location>
</feature>
<evidence type="ECO:0000313" key="5">
    <source>
        <dbReference type="EMBL" id="SFB79803.1"/>
    </source>
</evidence>
<accession>A0A1I1E4L1</accession>
<sequence>MKGAIPAVLAAVLLSSLFAMPLVAAGPSGGAHGEVGTTDQMSAVQQAPSDPVSVENTTNRLTLPNAGETERVEHGSDLGLGLASTDDALRIDHELYVLSDGAFAEANTTERREMAERAHERIQDRIDELEEREHEAVRSHANGERSTVELTQTLLRSYNEANELEAALDELENRARRISGYSLSRNELRADRAVLEAYQTQPRTNLAIATQNTQPGTEYEFALRTTENGYSIATIEDQTYLVETIRFDNRDTTQPDQFREFESFYHSNELYPWASEATGDSPTFHDHSSERHFYWLEYVHDQGNLEVYLDAGTGNVYREIQELSVDELPITAEDQWSEAGLELTLNETPADGPAEITVRESSSGDPQRATISIDGVEIGETDAEDGTLWYVPPTDDYELGVETSTRAISPTVENDGVEGEEG</sequence>
<gene>
    <name evidence="5" type="ORF">SAMN05444422_10266</name>
</gene>
<dbReference type="OrthoDB" id="201701at2157"/>
<feature type="domain" description="DUF7094" evidence="3">
    <location>
        <begin position="222"/>
        <end position="329"/>
    </location>
</feature>
<dbReference type="Pfam" id="PF23375">
    <property type="entry name" value="DUF7094"/>
    <property type="match status" value="1"/>
</dbReference>
<dbReference type="Pfam" id="PF23374">
    <property type="entry name" value="Fn3_arc"/>
    <property type="match status" value="1"/>
</dbReference>
<dbReference type="InterPro" id="IPR055522">
    <property type="entry name" value="DUF7096"/>
</dbReference>
<keyword evidence="1" id="KW-0175">Coiled coil</keyword>
<proteinExistence type="predicted"/>
<name>A0A1I1E4L1_NATHA</name>
<dbReference type="Pfam" id="PF23379">
    <property type="entry name" value="DUF7096"/>
    <property type="match status" value="1"/>
</dbReference>
<dbReference type="EMBL" id="FOKW01000002">
    <property type="protein sequence ID" value="SFB79803.1"/>
    <property type="molecule type" value="Genomic_DNA"/>
</dbReference>
<evidence type="ECO:0000259" key="3">
    <source>
        <dbReference type="Pfam" id="PF23375"/>
    </source>
</evidence>
<evidence type="ECO:0000256" key="1">
    <source>
        <dbReference type="SAM" id="Coils"/>
    </source>
</evidence>
<dbReference type="Proteomes" id="UP000199161">
    <property type="component" value="Unassembled WGS sequence"/>
</dbReference>
<evidence type="ECO:0000259" key="4">
    <source>
        <dbReference type="Pfam" id="PF23379"/>
    </source>
</evidence>
<organism evidence="5 6">
    <name type="scientific">Natronobacterium haloterrestre</name>
    <name type="common">Halobiforma haloterrestris</name>
    <dbReference type="NCBI Taxonomy" id="148448"/>
    <lineage>
        <taxon>Archaea</taxon>
        <taxon>Methanobacteriati</taxon>
        <taxon>Methanobacteriota</taxon>
        <taxon>Stenosarchaea group</taxon>
        <taxon>Halobacteria</taxon>
        <taxon>Halobacteriales</taxon>
        <taxon>Natrialbaceae</taxon>
        <taxon>Natronobacterium</taxon>
    </lineage>
</organism>
<dbReference type="AlphaFoldDB" id="A0A1I1E4L1"/>
<evidence type="ECO:0000259" key="2">
    <source>
        <dbReference type="Pfam" id="PF23374"/>
    </source>
</evidence>
<dbReference type="InterPro" id="IPR056397">
    <property type="entry name" value="Fn3_arc"/>
</dbReference>